<gene>
    <name evidence="1" type="ORF">BN1211_6020</name>
</gene>
<sequence length="100" mass="11080">MSVYVNMASASLHWGHPSDRESNSIGVTSYTTHLEQVQLSGGQEHEAPQEHLEAQVQAFLGSGGGQVHFSQEQEVPHLHVVEDGSEQQPIVEYRYLCFSC</sequence>
<accession>A0A0H5C9L0</accession>
<name>A0A0H5C9L0_CYBJN</name>
<evidence type="ECO:0000313" key="2">
    <source>
        <dbReference type="Proteomes" id="UP000038830"/>
    </source>
</evidence>
<protein>
    <submittedName>
        <fullName evidence="1">Uncharacterized protein</fullName>
    </submittedName>
</protein>
<proteinExistence type="predicted"/>
<reference evidence="2" key="1">
    <citation type="journal article" date="2015" name="J. Biotechnol.">
        <title>The structure of the Cyberlindnera jadinii genome and its relation to Candida utilis analyzed by the occurrence of single nucleotide polymorphisms.</title>
        <authorList>
            <person name="Rupp O."/>
            <person name="Brinkrolf K."/>
            <person name="Buerth C."/>
            <person name="Kunigo M."/>
            <person name="Schneider J."/>
            <person name="Jaenicke S."/>
            <person name="Goesmann A."/>
            <person name="Puehler A."/>
            <person name="Jaeger K.-E."/>
            <person name="Ernst J.F."/>
        </authorList>
    </citation>
    <scope>NUCLEOTIDE SEQUENCE [LARGE SCALE GENOMIC DNA]</scope>
    <source>
        <strain evidence="2">ATCC 18201 / CBS 1600 / BCRC 20928 / JCM 3617 / NBRC 0987 / NRRL Y-1542</strain>
    </source>
</reference>
<dbReference type="AlphaFoldDB" id="A0A0H5C9L0"/>
<evidence type="ECO:0000313" key="1">
    <source>
        <dbReference type="EMBL" id="CEP25033.1"/>
    </source>
</evidence>
<dbReference type="Proteomes" id="UP000038830">
    <property type="component" value="Unassembled WGS sequence"/>
</dbReference>
<organism evidence="1 2">
    <name type="scientific">Cyberlindnera jadinii (strain ATCC 18201 / CBS 1600 / BCRC 20928 / JCM 3617 / NBRC 0987 / NRRL Y-1542)</name>
    <name type="common">Torula yeast</name>
    <name type="synonym">Candida utilis</name>
    <dbReference type="NCBI Taxonomy" id="983966"/>
    <lineage>
        <taxon>Eukaryota</taxon>
        <taxon>Fungi</taxon>
        <taxon>Dikarya</taxon>
        <taxon>Ascomycota</taxon>
        <taxon>Saccharomycotina</taxon>
        <taxon>Saccharomycetes</taxon>
        <taxon>Phaffomycetales</taxon>
        <taxon>Phaffomycetaceae</taxon>
        <taxon>Cyberlindnera</taxon>
    </lineage>
</organism>
<dbReference type="EMBL" id="CDQK01000007">
    <property type="protein sequence ID" value="CEP25033.1"/>
    <property type="molecule type" value="Genomic_DNA"/>
</dbReference>